<dbReference type="InterPro" id="IPR027410">
    <property type="entry name" value="TCP-1-like_intermed_sf"/>
</dbReference>
<dbReference type="GO" id="GO:0042026">
    <property type="term" value="P:protein refolding"/>
    <property type="evidence" value="ECO:0007669"/>
    <property type="project" value="InterPro"/>
</dbReference>
<dbReference type="InterPro" id="IPR027413">
    <property type="entry name" value="GROEL-like_equatorial_sf"/>
</dbReference>
<evidence type="ECO:0000313" key="7">
    <source>
        <dbReference type="Proteomes" id="UP000299102"/>
    </source>
</evidence>
<evidence type="ECO:0000256" key="4">
    <source>
        <dbReference type="ARBA" id="ARBA00022840"/>
    </source>
</evidence>
<dbReference type="InterPro" id="IPR027409">
    <property type="entry name" value="GroEL-like_apical_dom_sf"/>
</dbReference>
<evidence type="ECO:0000256" key="5">
    <source>
        <dbReference type="ARBA" id="ARBA00023186"/>
    </source>
</evidence>
<dbReference type="EMBL" id="BGZK01000012">
    <property type="protein sequence ID" value="GBP04004.1"/>
    <property type="molecule type" value="Genomic_DNA"/>
</dbReference>
<comment type="similarity">
    <text evidence="2">Belongs to the TCP-1 chaperonin family.</text>
</comment>
<sequence>MFLRFYAKDIRFGFNVKTAVIRGVDVLADTVAVTMGPRGRNVILEQFGAPKITKDGVTVAKCIELKDRFQNIGIKLMQHVANTTNLEAGDGTSTATVLARAIAKSGFDQIRVGANPFEIRKGVQLAITTAKQELIKLSIPISTPSEIEQVATISANGDQSVGKLITTAIRKIGKDGVVVIKSGKTLNDDIKIIEGLEFDRGYISPHFIKSNKGCKVEFTNALVLLSQKKIFTAREILPSLEIAHKQKQPLVIITEDIDTEPLSVLIVNKIKIGLQVVVVKAPGFGNHMKKSLADIATVTGGIVFEDDTNLIRLENVLPQSLGNVDEVIITRKSTIMLRGHGDKDEIEQRLQEIASDLKSYK</sequence>
<dbReference type="OrthoDB" id="1733909at2759"/>
<dbReference type="InterPro" id="IPR017998">
    <property type="entry name" value="Chaperone_TCP-1"/>
</dbReference>
<dbReference type="PRINTS" id="PR00304">
    <property type="entry name" value="TCOMPLEXTCP1"/>
</dbReference>
<comment type="caution">
    <text evidence="6">The sequence shown here is derived from an EMBL/GenBank/DDBJ whole genome shotgun (WGS) entry which is preliminary data.</text>
</comment>
<keyword evidence="3" id="KW-0547">Nucleotide-binding</keyword>
<keyword evidence="4" id="KW-0067">ATP-binding</keyword>
<dbReference type="Proteomes" id="UP000299102">
    <property type="component" value="Unassembled WGS sequence"/>
</dbReference>
<dbReference type="AlphaFoldDB" id="A0A4C1SPW3"/>
<protein>
    <submittedName>
        <fullName evidence="6">Heat shock protein 60A</fullName>
    </submittedName>
</protein>
<accession>A0A4C1SPW3</accession>
<evidence type="ECO:0000256" key="2">
    <source>
        <dbReference type="ARBA" id="ARBA00008020"/>
    </source>
</evidence>
<dbReference type="STRING" id="151549.A0A4C1SPW3"/>
<dbReference type="FunFam" id="3.50.7.10:FF:000001">
    <property type="entry name" value="60 kDa chaperonin"/>
    <property type="match status" value="1"/>
</dbReference>
<keyword evidence="5" id="KW-0143">Chaperone</keyword>
<dbReference type="GO" id="GO:0140662">
    <property type="term" value="F:ATP-dependent protein folding chaperone"/>
    <property type="evidence" value="ECO:0007669"/>
    <property type="project" value="InterPro"/>
</dbReference>
<dbReference type="InterPro" id="IPR001844">
    <property type="entry name" value="Cpn60/GroEL"/>
</dbReference>
<reference evidence="6 7" key="1">
    <citation type="journal article" date="2019" name="Commun. Biol.">
        <title>The bagworm genome reveals a unique fibroin gene that provides high tensile strength.</title>
        <authorList>
            <person name="Kono N."/>
            <person name="Nakamura H."/>
            <person name="Ohtoshi R."/>
            <person name="Tomita M."/>
            <person name="Numata K."/>
            <person name="Arakawa K."/>
        </authorList>
    </citation>
    <scope>NUCLEOTIDE SEQUENCE [LARGE SCALE GENOMIC DNA]</scope>
</reference>
<keyword evidence="7" id="KW-1185">Reference proteome</keyword>
<dbReference type="GO" id="GO:0005524">
    <property type="term" value="F:ATP binding"/>
    <property type="evidence" value="ECO:0007669"/>
    <property type="project" value="UniProtKB-KW"/>
</dbReference>
<evidence type="ECO:0000256" key="3">
    <source>
        <dbReference type="ARBA" id="ARBA00022741"/>
    </source>
</evidence>
<keyword evidence="6" id="KW-0346">Stress response</keyword>
<dbReference type="SUPFAM" id="SSF52029">
    <property type="entry name" value="GroEL apical domain-like"/>
    <property type="match status" value="1"/>
</dbReference>
<dbReference type="Gene3D" id="3.30.260.10">
    <property type="entry name" value="TCP-1-like chaperonin intermediate domain"/>
    <property type="match status" value="1"/>
</dbReference>
<dbReference type="InterPro" id="IPR002423">
    <property type="entry name" value="Cpn60/GroEL/TCP-1"/>
</dbReference>
<comment type="similarity">
    <text evidence="1">Belongs to the chaperonin (HSP60) family.</text>
</comment>
<evidence type="ECO:0000256" key="1">
    <source>
        <dbReference type="ARBA" id="ARBA00006607"/>
    </source>
</evidence>
<organism evidence="6 7">
    <name type="scientific">Eumeta variegata</name>
    <name type="common">Bagworm moth</name>
    <name type="synonym">Eumeta japonica</name>
    <dbReference type="NCBI Taxonomy" id="151549"/>
    <lineage>
        <taxon>Eukaryota</taxon>
        <taxon>Metazoa</taxon>
        <taxon>Ecdysozoa</taxon>
        <taxon>Arthropoda</taxon>
        <taxon>Hexapoda</taxon>
        <taxon>Insecta</taxon>
        <taxon>Pterygota</taxon>
        <taxon>Neoptera</taxon>
        <taxon>Endopterygota</taxon>
        <taxon>Lepidoptera</taxon>
        <taxon>Glossata</taxon>
        <taxon>Ditrysia</taxon>
        <taxon>Tineoidea</taxon>
        <taxon>Psychidae</taxon>
        <taxon>Oiketicinae</taxon>
        <taxon>Eumeta</taxon>
    </lineage>
</organism>
<gene>
    <name evidence="6" type="primary">Hsp60A</name>
    <name evidence="6" type="ORF">EVAR_74776_1</name>
</gene>
<dbReference type="PANTHER" id="PTHR45633">
    <property type="entry name" value="60 KDA HEAT SHOCK PROTEIN, MITOCHONDRIAL"/>
    <property type="match status" value="1"/>
</dbReference>
<name>A0A4C1SPW3_EUMVA</name>
<dbReference type="Gene3D" id="1.10.560.10">
    <property type="entry name" value="GroEL-like equatorial domain"/>
    <property type="match status" value="1"/>
</dbReference>
<dbReference type="Gene3D" id="3.50.7.10">
    <property type="entry name" value="GroEL"/>
    <property type="match status" value="1"/>
</dbReference>
<dbReference type="SUPFAM" id="SSF48592">
    <property type="entry name" value="GroEL equatorial domain-like"/>
    <property type="match status" value="1"/>
</dbReference>
<proteinExistence type="inferred from homology"/>
<dbReference type="Pfam" id="PF00118">
    <property type="entry name" value="Cpn60_TCP1"/>
    <property type="match status" value="1"/>
</dbReference>
<evidence type="ECO:0000313" key="6">
    <source>
        <dbReference type="EMBL" id="GBP04004.1"/>
    </source>
</evidence>
<dbReference type="NCBIfam" id="NF009487">
    <property type="entry name" value="PRK12849.1"/>
    <property type="match status" value="1"/>
</dbReference>